<gene>
    <name evidence="2" type="ORF">S23_43630</name>
</gene>
<reference evidence="2 3" key="1">
    <citation type="journal article" date="2012" name="Microbes Environ.">
        <title>Complete genome sequence of Bradyrhizobium sp. S23321: insights into symbiosis evolution in soil oligotrophs.</title>
        <authorList>
            <person name="Okubo T."/>
            <person name="Tsukui T."/>
            <person name="Maita H."/>
            <person name="Okamoto S."/>
            <person name="Oshima K."/>
            <person name="Fujisawa T."/>
            <person name="Saito A."/>
            <person name="Futamata H."/>
            <person name="Hattori R."/>
            <person name="Shimomura Y."/>
            <person name="Haruta S."/>
            <person name="Morimoto S."/>
            <person name="Wang Y."/>
            <person name="Sakai Y."/>
            <person name="Hattori M."/>
            <person name="Aizawa S."/>
            <person name="Nagashima K.V.P."/>
            <person name="Masuda S."/>
            <person name="Hattori T."/>
            <person name="Yamashita A."/>
            <person name="Bao Z."/>
            <person name="Hayatsu M."/>
            <person name="Kajiya-Kanegae H."/>
            <person name="Yoshinaga I."/>
            <person name="Sakamoto K."/>
            <person name="Toyota K."/>
            <person name="Nakao M."/>
            <person name="Kohara M."/>
            <person name="Anda M."/>
            <person name="Niwa R."/>
            <person name="Jung-Hwan P."/>
            <person name="Sameshima-Saito R."/>
            <person name="Tokuda S."/>
            <person name="Yamamoto S."/>
            <person name="Yamamoto S."/>
            <person name="Yokoyama T."/>
            <person name="Akutsu T."/>
            <person name="Nakamura Y."/>
            <person name="Nakahira-Yanaka Y."/>
            <person name="Takada Hoshino Y."/>
            <person name="Hirakawa H."/>
            <person name="Mitsui H."/>
            <person name="Terasawa K."/>
            <person name="Itakura M."/>
            <person name="Sato S."/>
            <person name="Ikeda-Ohtsubo W."/>
            <person name="Sakakura N."/>
            <person name="Kaminuma E."/>
            <person name="Minamisawa K."/>
        </authorList>
    </citation>
    <scope>NUCLEOTIDE SEQUENCE [LARGE SCALE GENOMIC DNA]</scope>
    <source>
        <strain evidence="2 3">S23321</strain>
    </source>
</reference>
<feature type="region of interest" description="Disordered" evidence="1">
    <location>
        <begin position="46"/>
        <end position="84"/>
    </location>
</feature>
<feature type="compositionally biased region" description="Basic and acidic residues" evidence="1">
    <location>
        <begin position="61"/>
        <end position="75"/>
    </location>
</feature>
<dbReference type="Proteomes" id="UP000007886">
    <property type="component" value="Chromosome"/>
</dbReference>
<accession>A0AAI8QCP4</accession>
<evidence type="ECO:0000313" key="2">
    <source>
        <dbReference type="EMBL" id="BAL77557.1"/>
    </source>
</evidence>
<sequence length="84" mass="9456">MPNASSVSGRFRDIVTRIGAAFRAQRKIDAQRALQRYRHLLAEPHEAPLVNEMSPVASEEDTSRHANRVDPRERAAGQSTFERA</sequence>
<dbReference type="KEGG" id="brs:S23_43630"/>
<evidence type="ECO:0000256" key="1">
    <source>
        <dbReference type="SAM" id="MobiDB-lite"/>
    </source>
</evidence>
<protein>
    <submittedName>
        <fullName evidence="2">Uncharacterized protein</fullName>
    </submittedName>
</protein>
<proteinExistence type="predicted"/>
<keyword evidence="3" id="KW-1185">Reference proteome</keyword>
<organism evidence="2 3">
    <name type="scientific">Bradyrhizobium cosmicum</name>
    <dbReference type="NCBI Taxonomy" id="1404864"/>
    <lineage>
        <taxon>Bacteria</taxon>
        <taxon>Pseudomonadati</taxon>
        <taxon>Pseudomonadota</taxon>
        <taxon>Alphaproteobacteria</taxon>
        <taxon>Hyphomicrobiales</taxon>
        <taxon>Nitrobacteraceae</taxon>
        <taxon>Bradyrhizobium</taxon>
    </lineage>
</organism>
<dbReference type="EMBL" id="AP012279">
    <property type="protein sequence ID" value="BAL77557.1"/>
    <property type="molecule type" value="Genomic_DNA"/>
</dbReference>
<dbReference type="RefSeq" id="WP_015686838.1">
    <property type="nucleotide sequence ID" value="NC_017082.1"/>
</dbReference>
<name>A0AAI8QCP4_9BRAD</name>
<evidence type="ECO:0000313" key="3">
    <source>
        <dbReference type="Proteomes" id="UP000007886"/>
    </source>
</evidence>
<dbReference type="AlphaFoldDB" id="A0AAI8QCP4"/>